<evidence type="ECO:0000313" key="4">
    <source>
        <dbReference type="EMBL" id="AZS39214.1"/>
    </source>
</evidence>
<reference evidence="4 7" key="2">
    <citation type="submission" date="2018-08" db="EMBL/GenBank/DDBJ databases">
        <title>Microbacterium oxydans strain HG3.</title>
        <authorList>
            <person name="ORTET P."/>
        </authorList>
    </citation>
    <scope>NUCLEOTIDE SEQUENCE [LARGE SCALE GENOMIC DNA]</scope>
    <source>
        <strain evidence="4 7">HG3</strain>
    </source>
</reference>
<evidence type="ECO:0000256" key="3">
    <source>
        <dbReference type="SAM" id="MobiDB-lite"/>
    </source>
</evidence>
<accession>A0A0F0KZB6</accession>
<protein>
    <submittedName>
        <fullName evidence="5">Antitoxin VapB28</fullName>
    </submittedName>
</protein>
<dbReference type="EMBL" id="JYIV01000016">
    <property type="protein sequence ID" value="KJL25455.1"/>
    <property type="molecule type" value="Genomic_DNA"/>
</dbReference>
<keyword evidence="1" id="KW-1277">Toxin-antitoxin system</keyword>
<proteinExistence type="predicted"/>
<gene>
    <name evidence="4" type="ORF">CVS54_00515</name>
    <name evidence="5" type="ORF">RN51_00592</name>
</gene>
<feature type="coiled-coil region" evidence="2">
    <location>
        <begin position="33"/>
        <end position="60"/>
    </location>
</feature>
<dbReference type="PATRIC" id="fig|82380.10.peg.590"/>
<dbReference type="Proteomes" id="UP000033725">
    <property type="component" value="Unassembled WGS sequence"/>
</dbReference>
<dbReference type="KEGG" id="moy:CVS54_00515"/>
<dbReference type="InterPro" id="IPR011660">
    <property type="entry name" value="VapB-like"/>
</dbReference>
<reference evidence="5 6" key="1">
    <citation type="submission" date="2015-02" db="EMBL/GenBank/DDBJ databases">
        <title>Draft genome sequences of ten Microbacterium spp. with emphasis on heavy metal contaminated environments.</title>
        <authorList>
            <person name="Corretto E."/>
        </authorList>
    </citation>
    <scope>NUCLEOTIDE SEQUENCE [LARGE SCALE GENOMIC DNA]</scope>
    <source>
        <strain evidence="5 6">BEL163</strain>
    </source>
</reference>
<organism evidence="5 6">
    <name type="scientific">Microbacterium oxydans</name>
    <dbReference type="NCBI Taxonomy" id="82380"/>
    <lineage>
        <taxon>Bacteria</taxon>
        <taxon>Bacillati</taxon>
        <taxon>Actinomycetota</taxon>
        <taxon>Actinomycetes</taxon>
        <taxon>Micrococcales</taxon>
        <taxon>Microbacteriaceae</taxon>
        <taxon>Microbacterium</taxon>
    </lineage>
</organism>
<evidence type="ECO:0000256" key="2">
    <source>
        <dbReference type="SAM" id="Coils"/>
    </source>
</evidence>
<evidence type="ECO:0000256" key="1">
    <source>
        <dbReference type="ARBA" id="ARBA00022649"/>
    </source>
</evidence>
<dbReference type="Pfam" id="PF07704">
    <property type="entry name" value="PSK_trans_fac"/>
    <property type="match status" value="1"/>
</dbReference>
<sequence>MVDMSLNIKNETTHELVRRLAALTGQSQTSAVEDAVRRRLAELEEQRSGEEEERRRRIRAVIRRAQQIPSTGRTTEEIMDELYDETGMPR</sequence>
<dbReference type="Proteomes" id="UP000274841">
    <property type="component" value="Chromosome"/>
</dbReference>
<feature type="region of interest" description="Disordered" evidence="3">
    <location>
        <begin position="67"/>
        <end position="90"/>
    </location>
</feature>
<name>A0A0F0KZB6_9MICO</name>
<evidence type="ECO:0000313" key="6">
    <source>
        <dbReference type="Proteomes" id="UP000033725"/>
    </source>
</evidence>
<dbReference type="EMBL" id="CP031422">
    <property type="protein sequence ID" value="AZS39214.1"/>
    <property type="molecule type" value="Genomic_DNA"/>
</dbReference>
<evidence type="ECO:0000313" key="7">
    <source>
        <dbReference type="Proteomes" id="UP000274841"/>
    </source>
</evidence>
<keyword evidence="2" id="KW-0175">Coiled coil</keyword>
<dbReference type="AlphaFoldDB" id="A0A0F0KZB6"/>
<evidence type="ECO:0000313" key="5">
    <source>
        <dbReference type="EMBL" id="KJL25455.1"/>
    </source>
</evidence>